<feature type="binding site" evidence="4">
    <location>
        <position position="127"/>
    </location>
    <ligand>
        <name>substrate</name>
    </ligand>
</feature>
<evidence type="ECO:0000256" key="4">
    <source>
        <dbReference type="PIRSR" id="PIRSR015582-1"/>
    </source>
</evidence>
<reference evidence="7 8" key="1">
    <citation type="submission" date="2016-10" db="EMBL/GenBank/DDBJ databases">
        <authorList>
            <person name="de Groot N.N."/>
        </authorList>
    </citation>
    <scope>NUCLEOTIDE SEQUENCE [LARGE SCALE GENOMIC DNA]</scope>
    <source>
        <strain evidence="7 8">DSM 25927</strain>
    </source>
</reference>
<dbReference type="InterPro" id="IPR015813">
    <property type="entry name" value="Pyrv/PenolPyrv_kinase-like_dom"/>
</dbReference>
<dbReference type="Proteomes" id="UP000199233">
    <property type="component" value="Unassembled WGS sequence"/>
</dbReference>
<evidence type="ECO:0000256" key="2">
    <source>
        <dbReference type="ARBA" id="ARBA00022723"/>
    </source>
</evidence>
<dbReference type="InterPro" id="IPR040442">
    <property type="entry name" value="Pyrv_kinase-like_dom_sf"/>
</dbReference>
<evidence type="ECO:0000313" key="8">
    <source>
        <dbReference type="Proteomes" id="UP000199233"/>
    </source>
</evidence>
<feature type="binding site" evidence="5">
    <location>
        <position position="127"/>
    </location>
    <ligand>
        <name>Mg(2+)</name>
        <dbReference type="ChEBI" id="CHEBI:18420"/>
    </ligand>
</feature>
<comment type="cofactor">
    <cofactor evidence="1">
        <name>Mg(2+)</name>
        <dbReference type="ChEBI" id="CHEBI:18420"/>
    </cofactor>
</comment>
<dbReference type="PIRSF" id="PIRSF015582">
    <property type="entry name" value="Cit_lyase_B"/>
    <property type="match status" value="1"/>
</dbReference>
<dbReference type="GO" id="GO:0016829">
    <property type="term" value="F:lyase activity"/>
    <property type="evidence" value="ECO:0007669"/>
    <property type="project" value="UniProtKB-KW"/>
</dbReference>
<evidence type="ECO:0000256" key="3">
    <source>
        <dbReference type="ARBA" id="ARBA00022842"/>
    </source>
</evidence>
<dbReference type="InterPro" id="IPR011206">
    <property type="entry name" value="Citrate_lyase_beta/mcl1/mcl2"/>
</dbReference>
<dbReference type="Gene3D" id="3.20.20.60">
    <property type="entry name" value="Phosphoenolpyruvate-binding domains"/>
    <property type="match status" value="1"/>
</dbReference>
<dbReference type="EMBL" id="FOFS01000002">
    <property type="protein sequence ID" value="SEP86757.1"/>
    <property type="molecule type" value="Genomic_DNA"/>
</dbReference>
<dbReference type="AlphaFoldDB" id="A0A1H9BDE4"/>
<gene>
    <name evidence="7" type="ORF">SAMN04488038_10242</name>
</gene>
<dbReference type="GO" id="GO:0006107">
    <property type="term" value="P:oxaloacetate metabolic process"/>
    <property type="evidence" value="ECO:0007669"/>
    <property type="project" value="TreeGrafter"/>
</dbReference>
<dbReference type="STRING" id="489703.SAMN04488038_10242"/>
<sequence length="284" mass="30672">MMRSMLFVPADSEKKLAKAAAAGADALVLDLEDAVLPERKMQARGMMREYLSGIDDHTRLWVRVNDLASGETLKDLAQVVPAGPAGILLPKIRGPEDLSVVGHYLDALEAAHGLPLNSMRITAIVTETPMAMLRMGELAQQAHPRISHVAWGGEDLSSALGAGDPRLPDGRWRSMYEHARNQCLLLGHALGAEVLDTVYVNFKDAEGLRNACLQSRYDGFTGRIAIHPDQVPVINAAFTPSEAERELAQRIVAAFVDGAGAVSLDGKMYDIPHLKAARRLLAAA</sequence>
<evidence type="ECO:0000259" key="6">
    <source>
        <dbReference type="Pfam" id="PF03328"/>
    </source>
</evidence>
<feature type="binding site" evidence="5">
    <location>
        <position position="155"/>
    </location>
    <ligand>
        <name>Mg(2+)</name>
        <dbReference type="ChEBI" id="CHEBI:18420"/>
    </ligand>
</feature>
<dbReference type="Pfam" id="PF03328">
    <property type="entry name" value="HpcH_HpaI"/>
    <property type="match status" value="1"/>
</dbReference>
<name>A0A1H9BDE4_9GAMM</name>
<dbReference type="SUPFAM" id="SSF51621">
    <property type="entry name" value="Phosphoenolpyruvate/pyruvate domain"/>
    <property type="match status" value="1"/>
</dbReference>
<feature type="domain" description="HpcH/HpaI aldolase/citrate lyase" evidence="6">
    <location>
        <begin position="3"/>
        <end position="228"/>
    </location>
</feature>
<evidence type="ECO:0000256" key="5">
    <source>
        <dbReference type="PIRSR" id="PIRSR015582-2"/>
    </source>
</evidence>
<dbReference type="OrthoDB" id="6831788at2"/>
<keyword evidence="7" id="KW-0456">Lyase</keyword>
<evidence type="ECO:0000313" key="7">
    <source>
        <dbReference type="EMBL" id="SEP86757.1"/>
    </source>
</evidence>
<keyword evidence="8" id="KW-1185">Reference proteome</keyword>
<dbReference type="PANTHER" id="PTHR32308">
    <property type="entry name" value="LYASE BETA SUBUNIT, PUTATIVE (AFU_ORTHOLOGUE AFUA_4G13030)-RELATED"/>
    <property type="match status" value="1"/>
</dbReference>
<keyword evidence="2 5" id="KW-0479">Metal-binding</keyword>
<evidence type="ECO:0000256" key="1">
    <source>
        <dbReference type="ARBA" id="ARBA00001946"/>
    </source>
</evidence>
<dbReference type="PANTHER" id="PTHR32308:SF0">
    <property type="entry name" value="HPCH_HPAI ALDOLASE_CITRATE LYASE DOMAIN-CONTAINING PROTEIN"/>
    <property type="match status" value="1"/>
</dbReference>
<keyword evidence="3 5" id="KW-0460">Magnesium</keyword>
<feature type="binding site" evidence="4">
    <location>
        <position position="63"/>
    </location>
    <ligand>
        <name>substrate</name>
    </ligand>
</feature>
<proteinExistence type="predicted"/>
<accession>A0A1H9BDE4</accession>
<organism evidence="7 8">
    <name type="scientific">Solimonas aquatica</name>
    <dbReference type="NCBI Taxonomy" id="489703"/>
    <lineage>
        <taxon>Bacteria</taxon>
        <taxon>Pseudomonadati</taxon>
        <taxon>Pseudomonadota</taxon>
        <taxon>Gammaproteobacteria</taxon>
        <taxon>Nevskiales</taxon>
        <taxon>Nevskiaceae</taxon>
        <taxon>Solimonas</taxon>
    </lineage>
</organism>
<dbReference type="InterPro" id="IPR005000">
    <property type="entry name" value="Aldolase/citrate-lyase_domain"/>
</dbReference>
<dbReference type="GO" id="GO:0000287">
    <property type="term" value="F:magnesium ion binding"/>
    <property type="evidence" value="ECO:0007669"/>
    <property type="project" value="TreeGrafter"/>
</dbReference>
<protein>
    <submittedName>
        <fullName evidence="7">Citrate lyase subunit beta / citryl-CoA lyase</fullName>
    </submittedName>
</protein>